<dbReference type="AlphaFoldDB" id="A0A0R1ULH1"/>
<organism evidence="1 2">
    <name type="scientific">Limosilactobacillus ingluviei DSM 15946</name>
    <dbReference type="NCBI Taxonomy" id="1423760"/>
    <lineage>
        <taxon>Bacteria</taxon>
        <taxon>Bacillati</taxon>
        <taxon>Bacillota</taxon>
        <taxon>Bacilli</taxon>
        <taxon>Lactobacillales</taxon>
        <taxon>Lactobacillaceae</taxon>
        <taxon>Limosilactobacillus</taxon>
    </lineage>
</organism>
<dbReference type="PATRIC" id="fig|1423760.3.peg.1081"/>
<reference evidence="1 2" key="1">
    <citation type="journal article" date="2015" name="Genome Announc.">
        <title>Expanding the biotechnology potential of lactobacilli through comparative genomics of 213 strains and associated genera.</title>
        <authorList>
            <person name="Sun Z."/>
            <person name="Harris H.M."/>
            <person name="McCann A."/>
            <person name="Guo C."/>
            <person name="Argimon S."/>
            <person name="Zhang W."/>
            <person name="Yang X."/>
            <person name="Jeffery I.B."/>
            <person name="Cooney J.C."/>
            <person name="Kagawa T.F."/>
            <person name="Liu W."/>
            <person name="Song Y."/>
            <person name="Salvetti E."/>
            <person name="Wrobel A."/>
            <person name="Rasinkangas P."/>
            <person name="Parkhill J."/>
            <person name="Rea M.C."/>
            <person name="O'Sullivan O."/>
            <person name="Ritari J."/>
            <person name="Douillard F.P."/>
            <person name="Paul Ross R."/>
            <person name="Yang R."/>
            <person name="Briner A.E."/>
            <person name="Felis G.E."/>
            <person name="de Vos W.M."/>
            <person name="Barrangou R."/>
            <person name="Klaenhammer T.R."/>
            <person name="Caufield P.W."/>
            <person name="Cui Y."/>
            <person name="Zhang H."/>
            <person name="O'Toole P.W."/>
        </authorList>
    </citation>
    <scope>NUCLEOTIDE SEQUENCE [LARGE SCALE GENOMIC DNA]</scope>
    <source>
        <strain evidence="1 2">DSM 15946</strain>
    </source>
</reference>
<gene>
    <name evidence="1" type="ORF">FC43_GL001035</name>
</gene>
<name>A0A0R1ULH1_9LACO</name>
<sequence length="240" mass="28461">MVATSQNDTGSRSTGWRSMISQYIVYTDRWSDDEFNDYNPVAYYDHLNDAVEYVKKEVRKITPRLIKWSDDKTRCKVYYEDAGERLLDYSYYIDKAYDDNMVWMLRHWNLSSGVGGNLEDTLLGIYPYNVEFRRIRDDVNKYASNIIDSLRRQNDVKLAGLIEYTQDETGGMVPDDCPKPYVSYNIRVTYKDGAQVIPCGFDVVSYEMNRYDDYLENRIYHNYLVGKQYLERPKREVRND</sequence>
<proteinExistence type="predicted"/>
<accession>A0A0R1ULH1</accession>
<evidence type="ECO:0000313" key="2">
    <source>
        <dbReference type="Proteomes" id="UP000050816"/>
    </source>
</evidence>
<dbReference type="Proteomes" id="UP000050816">
    <property type="component" value="Unassembled WGS sequence"/>
</dbReference>
<evidence type="ECO:0000313" key="1">
    <source>
        <dbReference type="EMBL" id="KRL91618.1"/>
    </source>
</evidence>
<dbReference type="EMBL" id="AZFK01000018">
    <property type="protein sequence ID" value="KRL91618.1"/>
    <property type="molecule type" value="Genomic_DNA"/>
</dbReference>
<protein>
    <submittedName>
        <fullName evidence="1">Uncharacterized protein</fullName>
    </submittedName>
</protein>
<comment type="caution">
    <text evidence="1">The sequence shown here is derived from an EMBL/GenBank/DDBJ whole genome shotgun (WGS) entry which is preliminary data.</text>
</comment>